<dbReference type="SUPFAM" id="SSF55083">
    <property type="entry name" value="6-hydroxymethyl-7,8-dihydropterin pyrophosphokinase, HPPK"/>
    <property type="match status" value="1"/>
</dbReference>
<proteinExistence type="predicted"/>
<keyword evidence="4 10" id="KW-0808">Transferase</keyword>
<accession>A0A931PTW0</accession>
<gene>
    <name evidence="10" type="primary">folK</name>
    <name evidence="10" type="ORF">HYR64_02150</name>
</gene>
<dbReference type="PANTHER" id="PTHR43071:SF1">
    <property type="entry name" value="2-AMINO-4-HYDROXY-6-HYDROXYMETHYLDIHYDROPTERIDINE PYROPHOSPHOKINASE"/>
    <property type="match status" value="1"/>
</dbReference>
<dbReference type="Pfam" id="PF01288">
    <property type="entry name" value="HPPK"/>
    <property type="match status" value="1"/>
</dbReference>
<dbReference type="GO" id="GO:0046656">
    <property type="term" value="P:folic acid biosynthetic process"/>
    <property type="evidence" value="ECO:0007669"/>
    <property type="project" value="UniProtKB-KW"/>
</dbReference>
<dbReference type="CDD" id="cd00483">
    <property type="entry name" value="HPPK"/>
    <property type="match status" value="1"/>
</dbReference>
<keyword evidence="8" id="KW-0289">Folate biosynthesis</keyword>
<evidence type="ECO:0000256" key="5">
    <source>
        <dbReference type="ARBA" id="ARBA00022741"/>
    </source>
</evidence>
<dbReference type="GO" id="GO:0005524">
    <property type="term" value="F:ATP binding"/>
    <property type="evidence" value="ECO:0007669"/>
    <property type="project" value="UniProtKB-KW"/>
</dbReference>
<evidence type="ECO:0000256" key="7">
    <source>
        <dbReference type="ARBA" id="ARBA00022840"/>
    </source>
</evidence>
<evidence type="ECO:0000313" key="11">
    <source>
        <dbReference type="Proteomes" id="UP000727962"/>
    </source>
</evidence>
<protein>
    <recommendedName>
        <fullName evidence="3">2-amino-4-hydroxy-6-hydroxymethyldihydropteridine diphosphokinase</fullName>
        <ecNumber evidence="3">2.7.6.3</ecNumber>
    </recommendedName>
</protein>
<organism evidence="10 11">
    <name type="scientific">Fimbriimonas ginsengisoli</name>
    <dbReference type="NCBI Taxonomy" id="1005039"/>
    <lineage>
        <taxon>Bacteria</taxon>
        <taxon>Bacillati</taxon>
        <taxon>Armatimonadota</taxon>
        <taxon>Fimbriimonadia</taxon>
        <taxon>Fimbriimonadales</taxon>
        <taxon>Fimbriimonadaceae</taxon>
        <taxon>Fimbriimonas</taxon>
    </lineage>
</organism>
<comment type="catalytic activity">
    <reaction evidence="1">
        <text>6-hydroxymethyl-7,8-dihydropterin + ATP = (7,8-dihydropterin-6-yl)methyl diphosphate + AMP + H(+)</text>
        <dbReference type="Rhea" id="RHEA:11412"/>
        <dbReference type="ChEBI" id="CHEBI:15378"/>
        <dbReference type="ChEBI" id="CHEBI:30616"/>
        <dbReference type="ChEBI" id="CHEBI:44841"/>
        <dbReference type="ChEBI" id="CHEBI:72950"/>
        <dbReference type="ChEBI" id="CHEBI:456215"/>
        <dbReference type="EC" id="2.7.6.3"/>
    </reaction>
</comment>
<evidence type="ECO:0000313" key="10">
    <source>
        <dbReference type="EMBL" id="MBI1755892.1"/>
    </source>
</evidence>
<sequence>MALAVIALGSNLGDSLGSVQRAAGALASLLTDFSLSPLYRTVPMYVADQPAFVNAAALGETDLGPWPLLQALKRLELDIGRQPRQRFGPREIDLDLISYGCVSYRFIQAGRIVLELPHPRLAERRFVLQPLADLAPNLDLPGLGRVAGLLAATESQAASVQRIEDAALQIQGVR</sequence>
<name>A0A931PTW0_FIMGI</name>
<dbReference type="Gene3D" id="3.30.70.560">
    <property type="entry name" value="7,8-Dihydro-6-hydroxymethylpterin-pyrophosphokinase HPPK"/>
    <property type="match status" value="1"/>
</dbReference>
<dbReference type="InterPro" id="IPR035907">
    <property type="entry name" value="Hppk_sf"/>
</dbReference>
<evidence type="ECO:0000256" key="8">
    <source>
        <dbReference type="ARBA" id="ARBA00022909"/>
    </source>
</evidence>
<dbReference type="GO" id="GO:0016301">
    <property type="term" value="F:kinase activity"/>
    <property type="evidence" value="ECO:0007669"/>
    <property type="project" value="UniProtKB-KW"/>
</dbReference>
<evidence type="ECO:0000256" key="3">
    <source>
        <dbReference type="ARBA" id="ARBA00013253"/>
    </source>
</evidence>
<keyword evidence="7" id="KW-0067">ATP-binding</keyword>
<dbReference type="Proteomes" id="UP000727962">
    <property type="component" value="Unassembled WGS sequence"/>
</dbReference>
<comment type="caution">
    <text evidence="10">The sequence shown here is derived from an EMBL/GenBank/DDBJ whole genome shotgun (WGS) entry which is preliminary data.</text>
</comment>
<evidence type="ECO:0000256" key="2">
    <source>
        <dbReference type="ARBA" id="ARBA00005051"/>
    </source>
</evidence>
<keyword evidence="5" id="KW-0547">Nucleotide-binding</keyword>
<keyword evidence="6" id="KW-0418">Kinase</keyword>
<evidence type="ECO:0000256" key="6">
    <source>
        <dbReference type="ARBA" id="ARBA00022777"/>
    </source>
</evidence>
<dbReference type="NCBIfam" id="TIGR01498">
    <property type="entry name" value="folK"/>
    <property type="match status" value="1"/>
</dbReference>
<dbReference type="EMBL" id="JACOSL010000015">
    <property type="protein sequence ID" value="MBI1755892.1"/>
    <property type="molecule type" value="Genomic_DNA"/>
</dbReference>
<evidence type="ECO:0000256" key="4">
    <source>
        <dbReference type="ARBA" id="ARBA00022679"/>
    </source>
</evidence>
<dbReference type="InterPro" id="IPR000550">
    <property type="entry name" value="Hppk"/>
</dbReference>
<dbReference type="PROSITE" id="PS00794">
    <property type="entry name" value="HPPK"/>
    <property type="match status" value="1"/>
</dbReference>
<dbReference type="EC" id="2.7.6.3" evidence="3"/>
<dbReference type="GO" id="GO:0003848">
    <property type="term" value="F:2-amino-4-hydroxy-6-hydroxymethyldihydropteridine diphosphokinase activity"/>
    <property type="evidence" value="ECO:0007669"/>
    <property type="project" value="UniProtKB-EC"/>
</dbReference>
<reference evidence="10" key="1">
    <citation type="submission" date="2020-07" db="EMBL/GenBank/DDBJ databases">
        <title>Huge and variable diversity of episymbiotic CPR bacteria and DPANN archaea in groundwater ecosystems.</title>
        <authorList>
            <person name="He C.Y."/>
            <person name="Keren R."/>
            <person name="Whittaker M."/>
            <person name="Farag I.F."/>
            <person name="Doudna J."/>
            <person name="Cate J.H.D."/>
            <person name="Banfield J.F."/>
        </authorList>
    </citation>
    <scope>NUCLEOTIDE SEQUENCE</scope>
    <source>
        <strain evidence="10">NC_groundwater_17_Pr7_B-0.1um_64_12</strain>
    </source>
</reference>
<dbReference type="PANTHER" id="PTHR43071">
    <property type="entry name" value="2-AMINO-4-HYDROXY-6-HYDROXYMETHYLDIHYDROPTERIDINE PYROPHOSPHOKINASE"/>
    <property type="match status" value="1"/>
</dbReference>
<dbReference type="AlphaFoldDB" id="A0A931PTW0"/>
<evidence type="ECO:0000256" key="1">
    <source>
        <dbReference type="ARBA" id="ARBA00000198"/>
    </source>
</evidence>
<feature type="domain" description="7,8-dihydro-6-hydroxymethylpterin-pyrophosphokinase" evidence="9">
    <location>
        <begin position="86"/>
        <end position="97"/>
    </location>
</feature>
<comment type="pathway">
    <text evidence="2">Cofactor biosynthesis; tetrahydrofolate biosynthesis; 2-amino-4-hydroxy-6-hydroxymethyl-7,8-dihydropteridine diphosphate from 7,8-dihydroneopterin triphosphate: step 4/4.</text>
</comment>
<evidence type="ECO:0000259" key="9">
    <source>
        <dbReference type="PROSITE" id="PS00794"/>
    </source>
</evidence>